<reference evidence="2 3" key="1">
    <citation type="submission" date="2018-08" db="EMBL/GenBank/DDBJ databases">
        <title>Lysobacter soli KCTC 22011, whole genome shotgun sequence.</title>
        <authorList>
            <person name="Zhang X."/>
            <person name="Feng G."/>
            <person name="Zhu H."/>
        </authorList>
    </citation>
    <scope>NUCLEOTIDE SEQUENCE [LARGE SCALE GENOMIC DNA]</scope>
    <source>
        <strain evidence="2 3">KCTC 22011</strain>
    </source>
</reference>
<accession>A0A3D8VJU9</accession>
<gene>
    <name evidence="2" type="ORF">DX912_02625</name>
</gene>
<name>A0A3D8VJU9_9GAMM</name>
<dbReference type="AlphaFoldDB" id="A0A3D8VJU9"/>
<comment type="caution">
    <text evidence="2">The sequence shown here is derived from an EMBL/GenBank/DDBJ whole genome shotgun (WGS) entry which is preliminary data.</text>
</comment>
<keyword evidence="3" id="KW-1185">Reference proteome</keyword>
<evidence type="ECO:0000313" key="3">
    <source>
        <dbReference type="Proteomes" id="UP000256829"/>
    </source>
</evidence>
<dbReference type="Pfam" id="PF05960">
    <property type="entry name" value="DUF885"/>
    <property type="match status" value="1"/>
</dbReference>
<evidence type="ECO:0000256" key="1">
    <source>
        <dbReference type="SAM" id="SignalP"/>
    </source>
</evidence>
<evidence type="ECO:0000313" key="2">
    <source>
        <dbReference type="EMBL" id="RDY69654.1"/>
    </source>
</evidence>
<dbReference type="RefSeq" id="WP_115840872.1">
    <property type="nucleotide sequence ID" value="NZ_CP183976.1"/>
</dbReference>
<dbReference type="PANTHER" id="PTHR33361:SF16">
    <property type="entry name" value="DUF885 DOMAIN-CONTAINING PROTEIN"/>
    <property type="match status" value="1"/>
</dbReference>
<proteinExistence type="predicted"/>
<organism evidence="2 3">
    <name type="scientific">Lysobacter soli</name>
    <dbReference type="NCBI Taxonomy" id="453783"/>
    <lineage>
        <taxon>Bacteria</taxon>
        <taxon>Pseudomonadati</taxon>
        <taxon>Pseudomonadota</taxon>
        <taxon>Gammaproteobacteria</taxon>
        <taxon>Lysobacterales</taxon>
        <taxon>Lysobacteraceae</taxon>
        <taxon>Lysobacter</taxon>
    </lineage>
</organism>
<dbReference type="PANTHER" id="PTHR33361">
    <property type="entry name" value="GLR0591 PROTEIN"/>
    <property type="match status" value="1"/>
</dbReference>
<dbReference type="InterPro" id="IPR010281">
    <property type="entry name" value="DUF885"/>
</dbReference>
<keyword evidence="1" id="KW-0732">Signal</keyword>
<feature type="chain" id="PRO_5017603955" evidence="1">
    <location>
        <begin position="32"/>
        <end position="608"/>
    </location>
</feature>
<dbReference type="EMBL" id="QTJR01000001">
    <property type="protein sequence ID" value="RDY69654.1"/>
    <property type="molecule type" value="Genomic_DNA"/>
</dbReference>
<feature type="signal peptide" evidence="1">
    <location>
        <begin position="1"/>
        <end position="31"/>
    </location>
</feature>
<dbReference type="Proteomes" id="UP000256829">
    <property type="component" value="Unassembled WGS sequence"/>
</dbReference>
<protein>
    <submittedName>
        <fullName evidence="2">DUF885 family protein</fullName>
    </submittedName>
</protein>
<sequence>MPHPARPSFRLPLAIALILGTAVALPSAAFAQAPAAANATQNAKATRLNAMYEQYWEELLRANPLQATFQGDNRYNDLLPNTMSAQYRQQQHEFNTRWLKQVKDVGSDGLSGQDLLSYEIFVRDREDSLEAEKFPTWQQPINQFYNFAATFVQLGSGTGAQPFKTVKDYDNWLKRAAQAPVLFDQAIANSREGVKNGVVQPRALMVKVIPQLDALIKDKAEDTLFWGPIKNFPADFSDADRKRLTAQYKQLIETKLMPAYRELRTFVADEYLPKTRATSGLDALPGGAAWYAFNARNSTTTDLTPAQIHQIGLDEVKRIHGQIEGVMKQVGFKGSMQDFFRFMQDDPRFTFADEPALLAYYRGLEDKINQKIPEQFSLIPKAAFEIRPVEPFRAQSAAGGSYMRPSQDGSRPGVFYVNTYDLPTRKTWDAEDLYLHEAIPGHHFQLALQQELTGLPKFRRFGSEIAFSEGWGLYAESLGKDLGVYTDPYSYFGYLQNELWRAIRLVVDTGLHSKGWTREQVIKYMLDNSAESETQSTAEAERYMAIPGQALAYKMGELKIKQVRAKAEKALGDKFDVREFHAEVLKDGSVPLEILEGKIDRWIEAKKS</sequence>